<protein>
    <submittedName>
        <fullName evidence="5">Xaa-Pro dipeptidase</fullName>
    </submittedName>
</protein>
<evidence type="ECO:0000313" key="5">
    <source>
        <dbReference type="EMBL" id="KHG19350.1"/>
    </source>
</evidence>
<evidence type="ECO:0000256" key="1">
    <source>
        <dbReference type="ARBA" id="ARBA00022670"/>
    </source>
</evidence>
<dbReference type="EMBL" id="KN412804">
    <property type="protein sequence ID" value="KHG19350.1"/>
    <property type="molecule type" value="Genomic_DNA"/>
</dbReference>
<keyword evidence="4" id="KW-0482">Metalloprotease</keyword>
<dbReference type="Proteomes" id="UP000032142">
    <property type="component" value="Unassembled WGS sequence"/>
</dbReference>
<keyword evidence="6" id="KW-1185">Reference proteome</keyword>
<dbReference type="GO" id="GO:0046872">
    <property type="term" value="F:metal ion binding"/>
    <property type="evidence" value="ECO:0007669"/>
    <property type="project" value="UniProtKB-KW"/>
</dbReference>
<sequence length="102" mass="11401">MLSSMEDESERAIAPITLSFSGKVYGYRLNSDSNNFAKLAKFKGMYNFETDLTNLHPILTECSVFKSDLELTLIQVANDISSEAHVEVNGKLTNHKRSKPCV</sequence>
<keyword evidence="3" id="KW-0378">Hydrolase</keyword>
<dbReference type="GO" id="GO:0008237">
    <property type="term" value="F:metallopeptidase activity"/>
    <property type="evidence" value="ECO:0007669"/>
    <property type="project" value="UniProtKB-KW"/>
</dbReference>
<dbReference type="PANTHER" id="PTHR48480">
    <property type="match status" value="1"/>
</dbReference>
<dbReference type="GO" id="GO:0006508">
    <property type="term" value="P:proteolysis"/>
    <property type="evidence" value="ECO:0007669"/>
    <property type="project" value="UniProtKB-KW"/>
</dbReference>
<organism evidence="5 6">
    <name type="scientific">Gossypium arboreum</name>
    <name type="common">Tree cotton</name>
    <name type="synonym">Gossypium nanking</name>
    <dbReference type="NCBI Taxonomy" id="29729"/>
    <lineage>
        <taxon>Eukaryota</taxon>
        <taxon>Viridiplantae</taxon>
        <taxon>Streptophyta</taxon>
        <taxon>Embryophyta</taxon>
        <taxon>Tracheophyta</taxon>
        <taxon>Spermatophyta</taxon>
        <taxon>Magnoliopsida</taxon>
        <taxon>eudicotyledons</taxon>
        <taxon>Gunneridae</taxon>
        <taxon>Pentapetalae</taxon>
        <taxon>rosids</taxon>
        <taxon>malvids</taxon>
        <taxon>Malvales</taxon>
        <taxon>Malvaceae</taxon>
        <taxon>Malvoideae</taxon>
        <taxon>Gossypium</taxon>
    </lineage>
</organism>
<reference evidence="6" key="1">
    <citation type="submission" date="2014-09" db="EMBL/GenBank/DDBJ databases">
        <authorList>
            <person name="Mudge J."/>
            <person name="Ramaraj T."/>
            <person name="Lindquist I.E."/>
            <person name="Bharti A.K."/>
            <person name="Sundararajan A."/>
            <person name="Cameron C.T."/>
            <person name="Woodward J.E."/>
            <person name="May G.D."/>
            <person name="Brubaker C."/>
            <person name="Broadhvest J."/>
            <person name="Wilkins T.A."/>
        </authorList>
    </citation>
    <scope>NUCLEOTIDE SEQUENCE</scope>
    <source>
        <strain evidence="6">cv. AKA8401</strain>
    </source>
</reference>
<proteinExistence type="predicted"/>
<dbReference type="PANTHER" id="PTHR48480:SF2">
    <property type="entry name" value="PEPTIDASE D"/>
    <property type="match status" value="1"/>
</dbReference>
<evidence type="ECO:0000313" key="6">
    <source>
        <dbReference type="Proteomes" id="UP000032142"/>
    </source>
</evidence>
<name>A0A0B0P2V1_GOSAR</name>
<evidence type="ECO:0000256" key="2">
    <source>
        <dbReference type="ARBA" id="ARBA00022723"/>
    </source>
</evidence>
<dbReference type="AlphaFoldDB" id="A0A0B0P2V1"/>
<gene>
    <name evidence="5" type="ORF">F383_24801</name>
</gene>
<keyword evidence="2" id="KW-0479">Metal-binding</keyword>
<keyword evidence="1" id="KW-0645">Protease</keyword>
<evidence type="ECO:0000256" key="3">
    <source>
        <dbReference type="ARBA" id="ARBA00022801"/>
    </source>
</evidence>
<evidence type="ECO:0000256" key="4">
    <source>
        <dbReference type="ARBA" id="ARBA00023049"/>
    </source>
</evidence>
<accession>A0A0B0P2V1</accession>
<dbReference type="InterPro" id="IPR052433">
    <property type="entry name" value="X-Pro_dipept-like"/>
</dbReference>